<accession>A0A381VKZ2</accession>
<sequence length="130" mass="15202">MDKKYLAKIIAKDSQGLKLISACCFKAKVKIEELKYLKKNQIFLIFLQRFKLENEKNRQEINSVCKFEFVEAVKSKNIDQNNKDLNLKLLAIDLLKNKDKFEINLIFNNNSCITLSTEIVEVTLEDQNKI</sequence>
<evidence type="ECO:0000313" key="1">
    <source>
        <dbReference type="EMBL" id="SVA40950.1"/>
    </source>
</evidence>
<proteinExistence type="predicted"/>
<gene>
    <name evidence="1" type="ORF">METZ01_LOCUS93804</name>
</gene>
<reference evidence="1" key="1">
    <citation type="submission" date="2018-05" db="EMBL/GenBank/DDBJ databases">
        <authorList>
            <person name="Lanie J.A."/>
            <person name="Ng W.-L."/>
            <person name="Kazmierczak K.M."/>
            <person name="Andrzejewski T.M."/>
            <person name="Davidsen T.M."/>
            <person name="Wayne K.J."/>
            <person name="Tettelin H."/>
            <person name="Glass J.I."/>
            <person name="Rusch D."/>
            <person name="Podicherti R."/>
            <person name="Tsui H.-C.T."/>
            <person name="Winkler M.E."/>
        </authorList>
    </citation>
    <scope>NUCLEOTIDE SEQUENCE</scope>
</reference>
<dbReference type="InterPro" id="IPR021335">
    <property type="entry name" value="DUF2948"/>
</dbReference>
<name>A0A381VKZ2_9ZZZZ</name>
<organism evidence="1">
    <name type="scientific">marine metagenome</name>
    <dbReference type="NCBI Taxonomy" id="408172"/>
    <lineage>
        <taxon>unclassified sequences</taxon>
        <taxon>metagenomes</taxon>
        <taxon>ecological metagenomes</taxon>
    </lineage>
</organism>
<evidence type="ECO:0008006" key="2">
    <source>
        <dbReference type="Google" id="ProtNLM"/>
    </source>
</evidence>
<dbReference type="Pfam" id="PF11164">
    <property type="entry name" value="DUF2948"/>
    <property type="match status" value="1"/>
</dbReference>
<protein>
    <recommendedName>
        <fullName evidence="2">DUF2948 domain-containing protein</fullName>
    </recommendedName>
</protein>
<dbReference type="AlphaFoldDB" id="A0A381VKZ2"/>
<dbReference type="EMBL" id="UINC01009119">
    <property type="protein sequence ID" value="SVA40950.1"/>
    <property type="molecule type" value="Genomic_DNA"/>
</dbReference>